<keyword evidence="1 3" id="KW-0853">WD repeat</keyword>
<protein>
    <submittedName>
        <fullName evidence="6">WD40 repeat-like protein</fullName>
    </submittedName>
</protein>
<feature type="repeat" description="WD" evidence="3">
    <location>
        <begin position="512"/>
        <end position="551"/>
    </location>
</feature>
<feature type="repeat" description="WD" evidence="3">
    <location>
        <begin position="472"/>
        <end position="511"/>
    </location>
</feature>
<dbReference type="Gene3D" id="1.20.1280.50">
    <property type="match status" value="1"/>
</dbReference>
<feature type="region of interest" description="Disordered" evidence="4">
    <location>
        <begin position="1"/>
        <end position="51"/>
    </location>
</feature>
<name>A0AAD4LHR2_9AGAM</name>
<evidence type="ECO:0000256" key="2">
    <source>
        <dbReference type="ARBA" id="ARBA00022737"/>
    </source>
</evidence>
<evidence type="ECO:0000256" key="4">
    <source>
        <dbReference type="SAM" id="MobiDB-lite"/>
    </source>
</evidence>
<evidence type="ECO:0000256" key="3">
    <source>
        <dbReference type="PROSITE-ProRule" id="PRU00221"/>
    </source>
</evidence>
<dbReference type="CDD" id="cd00200">
    <property type="entry name" value="WD40"/>
    <property type="match status" value="1"/>
</dbReference>
<dbReference type="GO" id="GO:1990234">
    <property type="term" value="C:transferase complex"/>
    <property type="evidence" value="ECO:0007669"/>
    <property type="project" value="UniProtKB-ARBA"/>
</dbReference>
<dbReference type="SMART" id="SM00320">
    <property type="entry name" value="WD40"/>
    <property type="match status" value="7"/>
</dbReference>
<dbReference type="Pfam" id="PF12937">
    <property type="entry name" value="F-box-like"/>
    <property type="match status" value="1"/>
</dbReference>
<feature type="compositionally biased region" description="Pro residues" evidence="4">
    <location>
        <begin position="38"/>
        <end position="50"/>
    </location>
</feature>
<dbReference type="InterPro" id="IPR036322">
    <property type="entry name" value="WD40_repeat_dom_sf"/>
</dbReference>
<dbReference type="PROSITE" id="PS50181">
    <property type="entry name" value="FBOX"/>
    <property type="match status" value="1"/>
</dbReference>
<feature type="domain" description="F-box" evidence="5">
    <location>
        <begin position="116"/>
        <end position="163"/>
    </location>
</feature>
<dbReference type="Gene3D" id="2.130.10.10">
    <property type="entry name" value="YVTN repeat-like/Quinoprotein amine dehydrogenase"/>
    <property type="match status" value="2"/>
</dbReference>
<organism evidence="6 7">
    <name type="scientific">Lactarius akahatsu</name>
    <dbReference type="NCBI Taxonomy" id="416441"/>
    <lineage>
        <taxon>Eukaryota</taxon>
        <taxon>Fungi</taxon>
        <taxon>Dikarya</taxon>
        <taxon>Basidiomycota</taxon>
        <taxon>Agaricomycotina</taxon>
        <taxon>Agaricomycetes</taxon>
        <taxon>Russulales</taxon>
        <taxon>Russulaceae</taxon>
        <taxon>Lactarius</taxon>
    </lineage>
</organism>
<sequence>MASPSFDLSGLGNTSPSYKPEATPDFPTEPSRLYMPVMRPPTPAPSPRPVSPLQSAISLASSLSALPVTSPLQTFLNELQTLNPMTRQEYLSAILTHCNSRELFFISTRIAPLLKRDFLADLPTELALHILNFVDHPRTLTRIACVSRKWYALVQDEQSWRGLASAYHFDLALQGPRDPDAEESDAIGITHSNLPHVLTLPRLPQSPYALQQTQSSQALFKYAWSTLVNWKRGGRCLRAHRIPVLDPDSGVVTSVALDADWLVAGLANHRIHIFSTHTGSLVRTLVGHELGVWAVDLVSHGGALDPSHPPPPSSNLGSVMGGSGVPEVPDGPALLLHNRAPAGAQVVDPRGLDHLLPPSMRAALALDAQYPPIVQAHMQESSSSWAESAHSDVAGATRGWGQPGALVVSGGCDKDVRVWDVRTGLTLYVLRGHTSTVRCLKVLHNRPVAVSGSRDGTLRVWDVQRGRMLRVLAGHAGSVRSLDVCGNRVVSGSYDCTCRLWNIDTGECLQVFRGHFNQIYTVAFDGKIVASGGLDTTVRVWDAHTGHCTAMLQGHTALVCSLQLTPHTLVTGGADGRVLAFALPDLRVHTRIAAHDSSVTSLQFDEQFLVTGGNDGRVRLFDVGSGAYLRDITAPSETVWKVVFRREVCAVLCRRAGKTTVEIWSFRPREQTGEGRRVTVR</sequence>
<dbReference type="SMART" id="SM00256">
    <property type="entry name" value="FBOX"/>
    <property type="match status" value="1"/>
</dbReference>
<dbReference type="PROSITE" id="PS50294">
    <property type="entry name" value="WD_REPEATS_REGION"/>
    <property type="match status" value="4"/>
</dbReference>
<dbReference type="PRINTS" id="PR00320">
    <property type="entry name" value="GPROTEINBRPT"/>
</dbReference>
<reference evidence="6" key="1">
    <citation type="submission" date="2022-01" db="EMBL/GenBank/DDBJ databases">
        <title>Comparative genomics reveals a dynamic genome evolution in the ectomycorrhizal milk-cap (Lactarius) mushrooms.</title>
        <authorList>
            <consortium name="DOE Joint Genome Institute"/>
            <person name="Lebreton A."/>
            <person name="Tang N."/>
            <person name="Kuo A."/>
            <person name="LaButti K."/>
            <person name="Drula E."/>
            <person name="Barry K."/>
            <person name="Clum A."/>
            <person name="Lipzen A."/>
            <person name="Mousain D."/>
            <person name="Ng V."/>
            <person name="Wang R."/>
            <person name="Wang X."/>
            <person name="Dai Y."/>
            <person name="Henrissat B."/>
            <person name="Grigoriev I.V."/>
            <person name="Guerin-Laguette A."/>
            <person name="Yu F."/>
            <person name="Martin F.M."/>
        </authorList>
    </citation>
    <scope>NUCLEOTIDE SEQUENCE</scope>
    <source>
        <strain evidence="6">QP</strain>
    </source>
</reference>
<dbReference type="Pfam" id="PF00400">
    <property type="entry name" value="WD40"/>
    <property type="match status" value="6"/>
</dbReference>
<accession>A0AAD4LHR2</accession>
<evidence type="ECO:0000259" key="5">
    <source>
        <dbReference type="PROSITE" id="PS50181"/>
    </source>
</evidence>
<dbReference type="PANTHER" id="PTHR22847:SF637">
    <property type="entry name" value="WD REPEAT DOMAIN 5B"/>
    <property type="match status" value="1"/>
</dbReference>
<proteinExistence type="predicted"/>
<dbReference type="Proteomes" id="UP001201163">
    <property type="component" value="Unassembled WGS sequence"/>
</dbReference>
<dbReference type="PANTHER" id="PTHR22847">
    <property type="entry name" value="WD40 REPEAT PROTEIN"/>
    <property type="match status" value="1"/>
</dbReference>
<dbReference type="InterPro" id="IPR011045">
    <property type="entry name" value="N2O_reductase_N"/>
</dbReference>
<keyword evidence="7" id="KW-1185">Reference proteome</keyword>
<comment type="caution">
    <text evidence="6">The sequence shown here is derived from an EMBL/GenBank/DDBJ whole genome shotgun (WGS) entry which is preliminary data.</text>
</comment>
<keyword evidence="2" id="KW-0677">Repeat</keyword>
<dbReference type="SUPFAM" id="SSF50974">
    <property type="entry name" value="Nitrous oxide reductase, N-terminal domain"/>
    <property type="match status" value="1"/>
</dbReference>
<dbReference type="InterPro" id="IPR036047">
    <property type="entry name" value="F-box-like_dom_sf"/>
</dbReference>
<feature type="repeat" description="WD" evidence="3">
    <location>
        <begin position="592"/>
        <end position="631"/>
    </location>
</feature>
<dbReference type="InterPro" id="IPR019775">
    <property type="entry name" value="WD40_repeat_CS"/>
</dbReference>
<dbReference type="PROSITE" id="PS00678">
    <property type="entry name" value="WD_REPEATS_1"/>
    <property type="match status" value="4"/>
</dbReference>
<dbReference type="SUPFAM" id="SSF50978">
    <property type="entry name" value="WD40 repeat-like"/>
    <property type="match status" value="1"/>
</dbReference>
<dbReference type="EMBL" id="JAKELL010000033">
    <property type="protein sequence ID" value="KAH8989981.1"/>
    <property type="molecule type" value="Genomic_DNA"/>
</dbReference>
<gene>
    <name evidence="6" type="ORF">EDB92DRAFT_2054203</name>
</gene>
<feature type="repeat" description="WD" evidence="3">
    <location>
        <begin position="400"/>
        <end position="429"/>
    </location>
</feature>
<dbReference type="InterPro" id="IPR020472">
    <property type="entry name" value="WD40_PAC1"/>
</dbReference>
<dbReference type="InterPro" id="IPR001810">
    <property type="entry name" value="F-box_dom"/>
</dbReference>
<evidence type="ECO:0000313" key="6">
    <source>
        <dbReference type="EMBL" id="KAH8989981.1"/>
    </source>
</evidence>
<dbReference type="SUPFAM" id="SSF81383">
    <property type="entry name" value="F-box domain"/>
    <property type="match status" value="1"/>
</dbReference>
<dbReference type="AlphaFoldDB" id="A0AAD4LHR2"/>
<evidence type="ECO:0000256" key="1">
    <source>
        <dbReference type="ARBA" id="ARBA00022574"/>
    </source>
</evidence>
<dbReference type="PROSITE" id="PS50082">
    <property type="entry name" value="WD_REPEATS_2"/>
    <property type="match status" value="5"/>
</dbReference>
<dbReference type="InterPro" id="IPR015943">
    <property type="entry name" value="WD40/YVTN_repeat-like_dom_sf"/>
</dbReference>
<dbReference type="InterPro" id="IPR001680">
    <property type="entry name" value="WD40_rpt"/>
</dbReference>
<feature type="repeat" description="WD" evidence="3">
    <location>
        <begin position="430"/>
        <end position="471"/>
    </location>
</feature>
<evidence type="ECO:0000313" key="7">
    <source>
        <dbReference type="Proteomes" id="UP001201163"/>
    </source>
</evidence>